<dbReference type="Pfam" id="PF00307">
    <property type="entry name" value="CH"/>
    <property type="match status" value="1"/>
</dbReference>
<dbReference type="InterPro" id="IPR036133">
    <property type="entry name" value="EB1_C_sf"/>
</dbReference>
<evidence type="ECO:0000256" key="2">
    <source>
        <dbReference type="ARBA" id="ARBA00010729"/>
    </source>
</evidence>
<proteinExistence type="inferred from homology"/>
<feature type="domain" description="EB1 C-terminal" evidence="11">
    <location>
        <begin position="183"/>
        <end position="253"/>
    </location>
</feature>
<dbReference type="InterPro" id="IPR036872">
    <property type="entry name" value="CH_dom_sf"/>
</dbReference>
<reference evidence="12" key="1">
    <citation type="submission" date="2021-05" db="EMBL/GenBank/DDBJ databases">
        <title>The genome of the haptophyte Pavlova lutheri (Diacronema luteri, Pavlovales) - a model for lipid biosynthesis in eukaryotic algae.</title>
        <authorList>
            <person name="Hulatt C.J."/>
            <person name="Posewitz M.C."/>
        </authorList>
    </citation>
    <scope>NUCLEOTIDE SEQUENCE</scope>
    <source>
        <strain evidence="12">NIVA-4/92</strain>
    </source>
</reference>
<dbReference type="FunFam" id="1.20.5.1430:FF:000005">
    <property type="entry name" value="Eb1, isoform E"/>
    <property type="match status" value="1"/>
</dbReference>
<keyword evidence="4" id="KW-0132">Cell division</keyword>
<evidence type="ECO:0000256" key="1">
    <source>
        <dbReference type="ARBA" id="ARBA00004245"/>
    </source>
</evidence>
<keyword evidence="8" id="KW-0131">Cell cycle</keyword>
<comment type="caution">
    <text evidence="12">The sequence shown here is derived from an EMBL/GenBank/DDBJ whole genome shotgun (WGS) entry which is preliminary data.</text>
</comment>
<dbReference type="Pfam" id="PF03271">
    <property type="entry name" value="EB1"/>
    <property type="match status" value="1"/>
</dbReference>
<comment type="subcellular location">
    <subcellularLocation>
        <location evidence="1">Cytoplasm</location>
        <location evidence="1">Cytoskeleton</location>
    </subcellularLocation>
</comment>
<dbReference type="InterPro" id="IPR001715">
    <property type="entry name" value="CH_dom"/>
</dbReference>
<organism evidence="12 13">
    <name type="scientific">Diacronema lutheri</name>
    <name type="common">Unicellular marine alga</name>
    <name type="synonym">Monochrysis lutheri</name>
    <dbReference type="NCBI Taxonomy" id="2081491"/>
    <lineage>
        <taxon>Eukaryota</taxon>
        <taxon>Haptista</taxon>
        <taxon>Haptophyta</taxon>
        <taxon>Pavlovophyceae</taxon>
        <taxon>Pavlovales</taxon>
        <taxon>Pavlovaceae</taxon>
        <taxon>Diacronema</taxon>
    </lineage>
</organism>
<evidence type="ECO:0000256" key="4">
    <source>
        <dbReference type="ARBA" id="ARBA00022618"/>
    </source>
</evidence>
<dbReference type="EMBL" id="JAGTXO010000014">
    <property type="protein sequence ID" value="KAG8463859.1"/>
    <property type="molecule type" value="Genomic_DNA"/>
</dbReference>
<evidence type="ECO:0000256" key="8">
    <source>
        <dbReference type="ARBA" id="ARBA00023306"/>
    </source>
</evidence>
<evidence type="ECO:0008006" key="14">
    <source>
        <dbReference type="Google" id="ProtNLM"/>
    </source>
</evidence>
<sequence>MATAGMMNEAYFTGRKEIVAWIQGKYQPNLQRVEDLCTGAVYCQIIDSIYPNSVQLGKVKFQAKTETDFIHNFKVLQAAFVKNKLDRHIDVEKLCKRNFQMNLEFIQWMKILHDTMVDPSDTSYNAEERLRAAGVKPLEATKIGAGGTGGGAKRAPAPPVAKKENVQPASRPAVGGASAKAAAVDTSGGKLAQAQLEITDLKLTVDGLEKERDFYFGKLRDIEILCQTHEDQSLPFLQNVLSILYQTEDDFVTPTDAEPLSTEA</sequence>
<accession>A0A8J5XG02</accession>
<name>A0A8J5XG02_DIALT</name>
<evidence type="ECO:0000313" key="13">
    <source>
        <dbReference type="Proteomes" id="UP000751190"/>
    </source>
</evidence>
<dbReference type="Gene3D" id="1.10.418.10">
    <property type="entry name" value="Calponin-like domain"/>
    <property type="match status" value="1"/>
</dbReference>
<dbReference type="Proteomes" id="UP000751190">
    <property type="component" value="Unassembled WGS sequence"/>
</dbReference>
<protein>
    <recommendedName>
        <fullName evidence="14">Microtubule-associated protein RP/EB family member 1</fullName>
    </recommendedName>
</protein>
<keyword evidence="6" id="KW-0498">Mitosis</keyword>
<dbReference type="PROSITE" id="PS51230">
    <property type="entry name" value="EB1_C"/>
    <property type="match status" value="1"/>
</dbReference>
<dbReference type="InterPro" id="IPR004953">
    <property type="entry name" value="EB1_C"/>
</dbReference>
<dbReference type="SUPFAM" id="SSF140612">
    <property type="entry name" value="EB1 dimerisation domain-like"/>
    <property type="match status" value="1"/>
</dbReference>
<evidence type="ECO:0000313" key="12">
    <source>
        <dbReference type="EMBL" id="KAG8463859.1"/>
    </source>
</evidence>
<evidence type="ECO:0000259" key="11">
    <source>
        <dbReference type="PROSITE" id="PS51230"/>
    </source>
</evidence>
<dbReference type="PROSITE" id="PS50021">
    <property type="entry name" value="CH"/>
    <property type="match status" value="1"/>
</dbReference>
<dbReference type="PANTHER" id="PTHR10623">
    <property type="entry name" value="MICROTUBULE-ASSOCIATED PROTEIN RP/EB FAMILY MEMBER"/>
    <property type="match status" value="1"/>
</dbReference>
<dbReference type="GO" id="GO:0005874">
    <property type="term" value="C:microtubule"/>
    <property type="evidence" value="ECO:0007669"/>
    <property type="project" value="UniProtKB-KW"/>
</dbReference>
<dbReference type="Gene3D" id="1.20.5.1430">
    <property type="match status" value="1"/>
</dbReference>
<dbReference type="GO" id="GO:0051301">
    <property type="term" value="P:cell division"/>
    <property type="evidence" value="ECO:0007669"/>
    <property type="project" value="UniProtKB-KW"/>
</dbReference>
<evidence type="ECO:0000256" key="7">
    <source>
        <dbReference type="ARBA" id="ARBA00023212"/>
    </source>
</evidence>
<keyword evidence="5 9" id="KW-0493">Microtubule</keyword>
<dbReference type="AlphaFoldDB" id="A0A8J5XG02"/>
<keyword evidence="13" id="KW-1185">Reference proteome</keyword>
<dbReference type="OMA" id="WIKRFWD"/>
<dbReference type="GO" id="GO:0008017">
    <property type="term" value="F:microtubule binding"/>
    <property type="evidence" value="ECO:0007669"/>
    <property type="project" value="InterPro"/>
</dbReference>
<comment type="similarity">
    <text evidence="2">Belongs to the MAPRE family.</text>
</comment>
<gene>
    <name evidence="12" type="ORF">KFE25_000027</name>
</gene>
<evidence type="ECO:0000256" key="9">
    <source>
        <dbReference type="PROSITE-ProRule" id="PRU00576"/>
    </source>
</evidence>
<evidence type="ECO:0000256" key="3">
    <source>
        <dbReference type="ARBA" id="ARBA00022490"/>
    </source>
</evidence>
<dbReference type="SUPFAM" id="SSF47576">
    <property type="entry name" value="Calponin-homology domain, CH-domain"/>
    <property type="match status" value="1"/>
</dbReference>
<dbReference type="OrthoDB" id="2119228at2759"/>
<evidence type="ECO:0000256" key="5">
    <source>
        <dbReference type="ARBA" id="ARBA00022701"/>
    </source>
</evidence>
<evidence type="ECO:0000259" key="10">
    <source>
        <dbReference type="PROSITE" id="PS50021"/>
    </source>
</evidence>
<dbReference type="FunFam" id="1.10.418.10:FF:000028">
    <property type="entry name" value="RP/EB family microtubule-associated protein"/>
    <property type="match status" value="1"/>
</dbReference>
<feature type="domain" description="Calponin-homology (CH)" evidence="10">
    <location>
        <begin position="12"/>
        <end position="114"/>
    </location>
</feature>
<keyword evidence="7" id="KW-0206">Cytoskeleton</keyword>
<dbReference type="InterPro" id="IPR027328">
    <property type="entry name" value="MAPRE"/>
</dbReference>
<evidence type="ECO:0000256" key="6">
    <source>
        <dbReference type="ARBA" id="ARBA00022776"/>
    </source>
</evidence>
<keyword evidence="3" id="KW-0963">Cytoplasm</keyword>